<accession>A0A163M5G1</accession>
<evidence type="ECO:0000256" key="2">
    <source>
        <dbReference type="ARBA" id="ARBA00004496"/>
    </source>
</evidence>
<dbReference type="Proteomes" id="UP000078561">
    <property type="component" value="Unassembled WGS sequence"/>
</dbReference>
<dbReference type="PROSITE" id="PS50166">
    <property type="entry name" value="IMPORTIN_B_NT"/>
    <property type="match status" value="1"/>
</dbReference>
<organism evidence="11">
    <name type="scientific">Absidia glauca</name>
    <name type="common">Pin mould</name>
    <dbReference type="NCBI Taxonomy" id="4829"/>
    <lineage>
        <taxon>Eukaryota</taxon>
        <taxon>Fungi</taxon>
        <taxon>Fungi incertae sedis</taxon>
        <taxon>Mucoromycota</taxon>
        <taxon>Mucoromycotina</taxon>
        <taxon>Mucoromycetes</taxon>
        <taxon>Mucorales</taxon>
        <taxon>Cunninghamellaceae</taxon>
        <taxon>Absidia</taxon>
    </lineage>
</organism>
<evidence type="ECO:0000313" key="12">
    <source>
        <dbReference type="Proteomes" id="UP000078561"/>
    </source>
</evidence>
<evidence type="ECO:0000256" key="9">
    <source>
        <dbReference type="SAM" id="MobiDB-lite"/>
    </source>
</evidence>
<dbReference type="OrthoDB" id="951172at2759"/>
<dbReference type="FunCoup" id="A0A163M5G1">
    <property type="interactions" value="1320"/>
</dbReference>
<feature type="region of interest" description="Disordered" evidence="9">
    <location>
        <begin position="347"/>
        <end position="391"/>
    </location>
</feature>
<dbReference type="Pfam" id="PF25574">
    <property type="entry name" value="TPR_IMB1"/>
    <property type="match status" value="1"/>
</dbReference>
<evidence type="ECO:0000256" key="6">
    <source>
        <dbReference type="ARBA" id="ARBA00022927"/>
    </source>
</evidence>
<keyword evidence="3" id="KW-0813">Transport</keyword>
<dbReference type="STRING" id="4829.A0A163M5G1"/>
<evidence type="ECO:0000256" key="1">
    <source>
        <dbReference type="ARBA" id="ARBA00004123"/>
    </source>
</evidence>
<feature type="domain" description="Importin N-terminal" evidence="10">
    <location>
        <begin position="30"/>
        <end position="98"/>
    </location>
</feature>
<dbReference type="InterPro" id="IPR057672">
    <property type="entry name" value="TPR_IPO4/5"/>
</dbReference>
<dbReference type="InterPro" id="IPR058584">
    <property type="entry name" value="IMB1_TNPO1-like_TPR"/>
</dbReference>
<dbReference type="Gene3D" id="1.25.10.10">
    <property type="entry name" value="Leucine-rich Repeat Variant"/>
    <property type="match status" value="2"/>
</dbReference>
<dbReference type="InterPro" id="IPR001494">
    <property type="entry name" value="Importin-beta_N"/>
</dbReference>
<dbReference type="InParanoid" id="A0A163M5G1"/>
<dbReference type="GO" id="GO:0031981">
    <property type="term" value="C:nuclear lumen"/>
    <property type="evidence" value="ECO:0007669"/>
    <property type="project" value="UniProtKB-ARBA"/>
</dbReference>
<evidence type="ECO:0000313" key="11">
    <source>
        <dbReference type="EMBL" id="SAM01459.1"/>
    </source>
</evidence>
<comment type="similarity">
    <text evidence="8">Belongs to the importin beta family. Importin beta-2 subfamily.</text>
</comment>
<evidence type="ECO:0000259" key="10">
    <source>
        <dbReference type="PROSITE" id="PS50166"/>
    </source>
</evidence>
<dbReference type="Pfam" id="PF13513">
    <property type="entry name" value="HEAT_EZ"/>
    <property type="match status" value="1"/>
</dbReference>
<name>A0A163M5G1_ABSGL</name>
<dbReference type="PANTHER" id="PTHR10527">
    <property type="entry name" value="IMPORTIN BETA"/>
    <property type="match status" value="1"/>
</dbReference>
<keyword evidence="4" id="KW-0963">Cytoplasm</keyword>
<protein>
    <recommendedName>
        <fullName evidence="10">Importin N-terminal domain-containing protein</fullName>
    </recommendedName>
</protein>
<dbReference type="InterPro" id="IPR040122">
    <property type="entry name" value="Importin_beta"/>
</dbReference>
<proteinExistence type="inferred from homology"/>
<dbReference type="Pfam" id="PF03810">
    <property type="entry name" value="IBN_N"/>
    <property type="match status" value="1"/>
</dbReference>
<dbReference type="OMA" id="SNIMMEY"/>
<dbReference type="AlphaFoldDB" id="A0A163M5G1"/>
<keyword evidence="6" id="KW-0653">Protein transport</keyword>
<evidence type="ECO:0000256" key="5">
    <source>
        <dbReference type="ARBA" id="ARBA00022737"/>
    </source>
</evidence>
<keyword evidence="7" id="KW-0539">Nucleus</keyword>
<dbReference type="GO" id="GO:0031267">
    <property type="term" value="F:small GTPase binding"/>
    <property type="evidence" value="ECO:0007669"/>
    <property type="project" value="InterPro"/>
</dbReference>
<evidence type="ECO:0000256" key="4">
    <source>
        <dbReference type="ARBA" id="ARBA00022490"/>
    </source>
</evidence>
<dbReference type="SMART" id="SM00913">
    <property type="entry name" value="IBN_N"/>
    <property type="match status" value="1"/>
</dbReference>
<gene>
    <name evidence="11" type="primary">ABSGL_07200.1 scaffold 8717</name>
</gene>
<dbReference type="GO" id="GO:0006606">
    <property type="term" value="P:protein import into nucleus"/>
    <property type="evidence" value="ECO:0007669"/>
    <property type="project" value="InterPro"/>
</dbReference>
<sequence>MSSWQPTDQGLSDLLLLLHDARNPTGQVNVQERMEYFNTVPDYNSYLVYILTKMTDQDEYIRSVAGLTLKNNIKTYYDTIPPTVLDYVKTNCLEHIGDPDVSKSVGLVVAAIMSRGQVQNWPHGLQVLIEKLDDPSPLVVQYALGTLQRVCEDCSRDLDSSINGVQPLDFMLPKFIDFFRHPSSELRQSAIRCVQQFISLRSEPLLKRMNDYLNGLFSLATDRDMEVRKAVCQSLVNVFENCPEALLPQMPNLVDYMLFSTLSDDEDLALEACEFWLVFAEMDMFREQLMAYLPKVIPVLLKCMVYSETDLLTMGGEEDDAHVADSDQDIKPRFHKANLVEVERAAKDDLDEGGKKKAPQSNENGRTEHGYGDSDDDGDDDEDDDDDYDLDDDDDIFNEWNLRKCSAAALDIICTTYELEAIRILMPLLKIELESPDWLHRECGILALGAAAEGGMQHIAPHLPELVPYLLTHLNDQKPLVRSITCWTLGRYVEWIAHASQQSPEAYKHYLEPFVKILLHRILDNNKRVQEAACSSLSALEEEATTQLIPYLLPILATLASAFEKYQHHNLILLLDTMGTLADVVGEALNQPQYIELIMPPLIKQWRETVDESRYLFPLLECLSSVTSALGKGFKPFAEPVYVRCVNLVRRTLQQCQAAALNPNIDDPDKDYMIVALDLLSGIVQALNTDAEHLVANTNPPLVQYLLITVRDEIAEVRQSSFALLGDLAISCFEHIRAVVPQFMPMIIQQIDHQAEFVSVCNNATWAVGEIAIKLGNQIQPYVEPLLARLFPLMVNTALQRTLLENVAITIGRLGMVCPTIVAPHLENFIHPWLVALSPVRDNEEKASAFSGLCEMIKANPEGAIKAFQYLCTAIANYHLIPPPLKDSFGDILSGYKNMFGEQQWQQGLSSLPVEIKNTLQERYGI</sequence>
<reference evidence="11" key="1">
    <citation type="submission" date="2016-04" db="EMBL/GenBank/DDBJ databases">
        <authorList>
            <person name="Evans L.H."/>
            <person name="Alamgir A."/>
            <person name="Owens N."/>
            <person name="Weber N.D."/>
            <person name="Virtaneva K."/>
            <person name="Barbian K."/>
            <person name="Babar A."/>
            <person name="Rosenke K."/>
        </authorList>
    </citation>
    <scope>NUCLEOTIDE SEQUENCE [LARGE SCALE GENOMIC DNA]</scope>
    <source>
        <strain evidence="11">CBS 101.48</strain>
    </source>
</reference>
<dbReference type="GO" id="GO:0005737">
    <property type="term" value="C:cytoplasm"/>
    <property type="evidence" value="ECO:0007669"/>
    <property type="project" value="UniProtKB-SubCell"/>
</dbReference>
<keyword evidence="5" id="KW-0677">Repeat</keyword>
<evidence type="ECO:0000256" key="3">
    <source>
        <dbReference type="ARBA" id="ARBA00022448"/>
    </source>
</evidence>
<dbReference type="EMBL" id="LT553527">
    <property type="protein sequence ID" value="SAM01459.1"/>
    <property type="molecule type" value="Genomic_DNA"/>
</dbReference>
<dbReference type="Pfam" id="PF25780">
    <property type="entry name" value="TPR_IPO5"/>
    <property type="match status" value="1"/>
</dbReference>
<feature type="compositionally biased region" description="Acidic residues" evidence="9">
    <location>
        <begin position="373"/>
        <end position="391"/>
    </location>
</feature>
<evidence type="ECO:0000256" key="8">
    <source>
        <dbReference type="ARBA" id="ARBA00038423"/>
    </source>
</evidence>
<dbReference type="FunFam" id="1.25.10.10:FF:000028">
    <property type="entry name" value="Transportin-1 isoform 1"/>
    <property type="match status" value="1"/>
</dbReference>
<evidence type="ECO:0000256" key="7">
    <source>
        <dbReference type="ARBA" id="ARBA00023242"/>
    </source>
</evidence>
<keyword evidence="12" id="KW-1185">Reference proteome</keyword>
<comment type="subcellular location">
    <subcellularLocation>
        <location evidence="2">Cytoplasm</location>
    </subcellularLocation>
    <subcellularLocation>
        <location evidence="1">Nucleus</location>
    </subcellularLocation>
</comment>
<dbReference type="InterPro" id="IPR011989">
    <property type="entry name" value="ARM-like"/>
</dbReference>
<dbReference type="SUPFAM" id="SSF48371">
    <property type="entry name" value="ARM repeat"/>
    <property type="match status" value="1"/>
</dbReference>
<dbReference type="InterPro" id="IPR016024">
    <property type="entry name" value="ARM-type_fold"/>
</dbReference>